<evidence type="ECO:0000256" key="1">
    <source>
        <dbReference type="SAM" id="SignalP"/>
    </source>
</evidence>
<accession>A0A328B130</accession>
<evidence type="ECO:0000313" key="3">
    <source>
        <dbReference type="Proteomes" id="UP000249842"/>
    </source>
</evidence>
<reference evidence="3" key="1">
    <citation type="submission" date="2018-05" db="EMBL/GenBank/DDBJ databases">
        <authorList>
            <person name="Li X."/>
        </authorList>
    </citation>
    <scope>NUCLEOTIDE SEQUENCE [LARGE SCALE GENOMIC DNA]</scope>
    <source>
        <strain evidence="3">HKS-05</strain>
    </source>
</reference>
<comment type="caution">
    <text evidence="2">The sequence shown here is derived from an EMBL/GenBank/DDBJ whole genome shotgun (WGS) entry which is preliminary data.</text>
</comment>
<dbReference type="AlphaFoldDB" id="A0A328B130"/>
<proteinExistence type="predicted"/>
<keyword evidence="3" id="KW-1185">Reference proteome</keyword>
<protein>
    <submittedName>
        <fullName evidence="2">Uncharacterized protein</fullName>
    </submittedName>
</protein>
<gene>
    <name evidence="2" type="ORF">DJ021_14110</name>
</gene>
<dbReference type="RefSeq" id="WP_111458155.1">
    <property type="nucleotide sequence ID" value="NZ_QFYP01000001.1"/>
</dbReference>
<dbReference type="Proteomes" id="UP000249842">
    <property type="component" value="Unassembled WGS sequence"/>
</dbReference>
<name>A0A328B130_9CAUL</name>
<dbReference type="EMBL" id="QFYP01000001">
    <property type="protein sequence ID" value="RAK60863.1"/>
    <property type="molecule type" value="Genomic_DNA"/>
</dbReference>
<sequence length="231" mass="25519">MRVLALALAMILIAAPVALAGPLPDFAWNTPYPAVSAGLAARGYHPERVPNRDHIACEDHPGLCERHPETWTCNDDTEDSCDLVWRAPDRSVVLVSVSDRGGPAPVFNRLRAATRAEEDAMFKPRPQLPDFRSKTPYPVVRRALIRQGYRPQPLDQADCASNREEVCRRFPENESCSGTGVGSCLFVFRRVSDGALAEVETADRGVPLGFHGFFLMDPADARSLKLAQPRR</sequence>
<evidence type="ECO:0000313" key="2">
    <source>
        <dbReference type="EMBL" id="RAK60863.1"/>
    </source>
</evidence>
<dbReference type="OrthoDB" id="8447370at2"/>
<feature type="chain" id="PRO_5016415849" evidence="1">
    <location>
        <begin position="21"/>
        <end position="231"/>
    </location>
</feature>
<keyword evidence="1" id="KW-0732">Signal</keyword>
<organism evidence="2 3">
    <name type="scientific">Phenylobacterium hankyongense</name>
    <dbReference type="NCBI Taxonomy" id="1813876"/>
    <lineage>
        <taxon>Bacteria</taxon>
        <taxon>Pseudomonadati</taxon>
        <taxon>Pseudomonadota</taxon>
        <taxon>Alphaproteobacteria</taxon>
        <taxon>Caulobacterales</taxon>
        <taxon>Caulobacteraceae</taxon>
        <taxon>Phenylobacterium</taxon>
    </lineage>
</organism>
<feature type="signal peptide" evidence="1">
    <location>
        <begin position="1"/>
        <end position="20"/>
    </location>
</feature>